<reference evidence="3 4" key="1">
    <citation type="submission" date="2019-07" db="EMBL/GenBank/DDBJ databases">
        <authorList>
            <person name="Huq M.A."/>
        </authorList>
    </citation>
    <scope>NUCLEOTIDE SEQUENCE [LARGE SCALE GENOMIC DNA]</scope>
    <source>
        <strain evidence="3 4">MAH-19</strain>
    </source>
</reference>
<dbReference type="EMBL" id="VLPK01000006">
    <property type="protein sequence ID" value="TSJ36630.1"/>
    <property type="molecule type" value="Genomic_DNA"/>
</dbReference>
<dbReference type="Proteomes" id="UP000318733">
    <property type="component" value="Unassembled WGS sequence"/>
</dbReference>
<accession>A0A556M9P9</accession>
<feature type="transmembrane region" description="Helical" evidence="1">
    <location>
        <begin position="44"/>
        <end position="63"/>
    </location>
</feature>
<proteinExistence type="predicted"/>
<dbReference type="Gene3D" id="3.30.450.20">
    <property type="entry name" value="PAS domain"/>
    <property type="match status" value="1"/>
</dbReference>
<dbReference type="InterPro" id="IPR035965">
    <property type="entry name" value="PAS-like_dom_sf"/>
</dbReference>
<dbReference type="RefSeq" id="WP_144250598.1">
    <property type="nucleotide sequence ID" value="NZ_VLPK01000006.1"/>
</dbReference>
<name>A0A556M9P9_9SPHI</name>
<evidence type="ECO:0000259" key="2">
    <source>
        <dbReference type="PROSITE" id="PS50112"/>
    </source>
</evidence>
<dbReference type="CDD" id="cd00130">
    <property type="entry name" value="PAS"/>
    <property type="match status" value="1"/>
</dbReference>
<protein>
    <submittedName>
        <fullName evidence="3">PAS domain S-box protein</fullName>
    </submittedName>
</protein>
<dbReference type="Pfam" id="PF13188">
    <property type="entry name" value="PAS_8"/>
    <property type="match status" value="1"/>
</dbReference>
<dbReference type="AlphaFoldDB" id="A0A556M9P9"/>
<keyword evidence="4" id="KW-1185">Reference proteome</keyword>
<keyword evidence="1" id="KW-0472">Membrane</keyword>
<dbReference type="PROSITE" id="PS50112">
    <property type="entry name" value="PAS"/>
    <property type="match status" value="1"/>
</dbReference>
<dbReference type="OrthoDB" id="5401121at2"/>
<dbReference type="SUPFAM" id="SSF55785">
    <property type="entry name" value="PYP-like sensor domain (PAS domain)"/>
    <property type="match status" value="1"/>
</dbReference>
<dbReference type="SMART" id="SM00091">
    <property type="entry name" value="PAS"/>
    <property type="match status" value="1"/>
</dbReference>
<gene>
    <name evidence="3" type="ORF">FO440_22650</name>
</gene>
<comment type="caution">
    <text evidence="3">The sequence shown here is derived from an EMBL/GenBank/DDBJ whole genome shotgun (WGS) entry which is preliminary data.</text>
</comment>
<evidence type="ECO:0000313" key="4">
    <source>
        <dbReference type="Proteomes" id="UP000318733"/>
    </source>
</evidence>
<keyword evidence="1" id="KW-0812">Transmembrane</keyword>
<dbReference type="InterPro" id="IPR000014">
    <property type="entry name" value="PAS"/>
</dbReference>
<evidence type="ECO:0000256" key="1">
    <source>
        <dbReference type="SAM" id="Phobius"/>
    </source>
</evidence>
<feature type="domain" description="PAS" evidence="2">
    <location>
        <begin position="73"/>
        <end position="117"/>
    </location>
</feature>
<keyword evidence="1" id="KW-1133">Transmembrane helix</keyword>
<organism evidence="3 4">
    <name type="scientific">Mucilaginibacter corticis</name>
    <dbReference type="NCBI Taxonomy" id="2597670"/>
    <lineage>
        <taxon>Bacteria</taxon>
        <taxon>Pseudomonadati</taxon>
        <taxon>Bacteroidota</taxon>
        <taxon>Sphingobacteriia</taxon>
        <taxon>Sphingobacteriales</taxon>
        <taxon>Sphingobacteriaceae</taxon>
        <taxon>Mucilaginibacter</taxon>
    </lineage>
</organism>
<dbReference type="NCBIfam" id="TIGR00229">
    <property type="entry name" value="sensory_box"/>
    <property type="match status" value="1"/>
</dbReference>
<sequence length="143" mass="16376">MVRFSAFKNPASIIAAALAWAFIADPLISRLALAYAPAHRDLFRSLNDLIVILLVSLILYRRISRQATEVRQTRDDYRRLFEEVPVPMFIFDSRDFRFLAVNTAATVQYGYSQAEFLQLKITDIRPREEVPAFLAAVGQVPDR</sequence>
<evidence type="ECO:0000313" key="3">
    <source>
        <dbReference type="EMBL" id="TSJ36630.1"/>
    </source>
</evidence>